<evidence type="ECO:0000256" key="1">
    <source>
        <dbReference type="SAM" id="Coils"/>
    </source>
</evidence>
<name>A0A1L9BKJ2_9BACT</name>
<protein>
    <recommendedName>
        <fullName evidence="3">Copper-binding protein MbnP-like domain-containing protein</fullName>
    </recommendedName>
</protein>
<organism evidence="4 5">
    <name type="scientific">Cystobacter ferrugineus</name>
    <dbReference type="NCBI Taxonomy" id="83449"/>
    <lineage>
        <taxon>Bacteria</taxon>
        <taxon>Pseudomonadati</taxon>
        <taxon>Myxococcota</taxon>
        <taxon>Myxococcia</taxon>
        <taxon>Myxococcales</taxon>
        <taxon>Cystobacterineae</taxon>
        <taxon>Archangiaceae</taxon>
        <taxon>Cystobacter</taxon>
    </lineage>
</organism>
<evidence type="ECO:0000259" key="3">
    <source>
        <dbReference type="Pfam" id="PF20243"/>
    </source>
</evidence>
<feature type="chain" id="PRO_5011956527" description="Copper-binding protein MbnP-like domain-containing protein" evidence="2">
    <location>
        <begin position="30"/>
        <end position="368"/>
    </location>
</feature>
<gene>
    <name evidence="4" type="ORF">BON30_05715</name>
</gene>
<dbReference type="AlphaFoldDB" id="A0A1L9BKJ2"/>
<feature type="domain" description="Copper-binding protein MbnP-like" evidence="3">
    <location>
        <begin position="129"/>
        <end position="336"/>
    </location>
</feature>
<feature type="signal peptide" evidence="2">
    <location>
        <begin position="1"/>
        <end position="29"/>
    </location>
</feature>
<evidence type="ECO:0000313" key="4">
    <source>
        <dbReference type="EMBL" id="OJH42678.1"/>
    </source>
</evidence>
<keyword evidence="5" id="KW-1185">Reference proteome</keyword>
<evidence type="ECO:0000313" key="5">
    <source>
        <dbReference type="Proteomes" id="UP000182229"/>
    </source>
</evidence>
<keyword evidence="1" id="KW-0175">Coiled coil</keyword>
<keyword evidence="2" id="KW-0732">Signal</keyword>
<dbReference type="Pfam" id="PF20243">
    <property type="entry name" value="MbnP"/>
    <property type="match status" value="1"/>
</dbReference>
<dbReference type="EMBL" id="MPIN01000001">
    <property type="protein sequence ID" value="OJH42678.1"/>
    <property type="molecule type" value="Genomic_DNA"/>
</dbReference>
<dbReference type="Proteomes" id="UP000182229">
    <property type="component" value="Unassembled WGS sequence"/>
</dbReference>
<reference evidence="4 5" key="2">
    <citation type="submission" date="2016-12" db="EMBL/GenBank/DDBJ databases">
        <title>Draft Genome Sequence of Cystobacter ferrugineus Strain Cbfe23.</title>
        <authorList>
            <person name="Akbar S."/>
            <person name="Dowd S.E."/>
            <person name="Stevens D.C."/>
        </authorList>
    </citation>
    <scope>NUCLEOTIDE SEQUENCE [LARGE SCALE GENOMIC DNA]</scope>
    <source>
        <strain evidence="4 5">Cbfe23</strain>
    </source>
</reference>
<comment type="caution">
    <text evidence="4">The sequence shown here is derived from an EMBL/GenBank/DDBJ whole genome shotgun (WGS) entry which is preliminary data.</text>
</comment>
<evidence type="ECO:0000256" key="2">
    <source>
        <dbReference type="SAM" id="SignalP"/>
    </source>
</evidence>
<dbReference type="RefSeq" id="WP_071896775.1">
    <property type="nucleotide sequence ID" value="NZ_MPIN01000001.1"/>
</dbReference>
<dbReference type="STRING" id="83449.BON30_05715"/>
<sequence length="368" mass="40495">MTSFLSSSSRYARALLVTAMTVLVIPACGGDNPPTPLSTSERQELERQLAEMQSTIDELQAQLTRYEQDGATAQQEKEQLTARLADVQQQLAEARELLATQDWDGVLVKLDAANEQVRQLQARLAATHGSLELNAALFFGGQPLALDTPYSTPGGQISFTELRYWLSNVKLQKQDGTQVPLPDSYYLIEAIKEQPVLGVPEPDSGPIMMPANRRERVQVPVVPAGIYTGIIFSVGVDPIYNDNLSRQAGELHILKNMAYETWMWFTSYIFTKVKGQYVRADGSSAEFGWETGANDNFRTVRHAFASPVTVNAQKALIVNLRLDTARLFTGIHPTTQPLIGASDGAERATLSDNFANGFSLTSVENPTR</sequence>
<proteinExistence type="predicted"/>
<accession>A0A1L9BKJ2</accession>
<reference evidence="5" key="1">
    <citation type="submission" date="2016-11" db="EMBL/GenBank/DDBJ databases">
        <authorList>
            <person name="Shukria A."/>
            <person name="Stevens D.C."/>
        </authorList>
    </citation>
    <scope>NUCLEOTIDE SEQUENCE [LARGE SCALE GENOMIC DNA]</scope>
    <source>
        <strain evidence="5">Cbfe23</strain>
    </source>
</reference>
<dbReference type="InterPro" id="IPR046863">
    <property type="entry name" value="MbnP-like_dom"/>
</dbReference>
<dbReference type="OrthoDB" id="1422031at2"/>
<feature type="coiled-coil region" evidence="1">
    <location>
        <begin position="42"/>
        <end position="130"/>
    </location>
</feature>
<dbReference type="Gene3D" id="1.20.5.340">
    <property type="match status" value="1"/>
</dbReference>